<reference evidence="1 2" key="1">
    <citation type="submission" date="2020-06" db="EMBL/GenBank/DDBJ databases">
        <authorList>
            <person name="Criscuolo A."/>
        </authorList>
    </citation>
    <scope>NUCLEOTIDE SEQUENCE [LARGE SCALE GENOMIC DNA]</scope>
    <source>
        <strain evidence="2">CIP 111411</strain>
    </source>
</reference>
<accession>A0A6V6Z585</accession>
<evidence type="ECO:0008006" key="3">
    <source>
        <dbReference type="Google" id="ProtNLM"/>
    </source>
</evidence>
<dbReference type="NCBIfam" id="TIGR04534">
    <property type="entry name" value="ELWxxDGT_rpt"/>
    <property type="match status" value="1"/>
</dbReference>
<dbReference type="EMBL" id="CAIJDP010000079">
    <property type="protein sequence ID" value="CAD0006958.1"/>
    <property type="molecule type" value="Genomic_DNA"/>
</dbReference>
<dbReference type="InterPro" id="IPR030916">
    <property type="entry name" value="ELWxxDGT_rpt"/>
</dbReference>
<dbReference type="AlphaFoldDB" id="A0A6V6Z585"/>
<sequence length="190" mass="20114">MVKNINPVVSTTSNSNPSNFIAFNNQIYFTATTGTTLNGSELWKTDGTELGTVMVKDINPGTANGNPQNFTIINPTTMLFTASGIDPSNKDNDGGNELWTTDGTNVSNVVDYTGTLNTIVWIENLNGTAVLAQTVDQGRELYTSDGTKANTKIIKNINPLTASGVSGTSYIKNGNTIYFQGNDGTTGASL</sequence>
<name>A0A6V6Z585_9FLAO</name>
<proteinExistence type="predicted"/>
<organism evidence="1 2">
    <name type="scientific">Flavobacterium salmonis</name>
    <dbReference type="NCBI Taxonomy" id="2654844"/>
    <lineage>
        <taxon>Bacteria</taxon>
        <taxon>Pseudomonadati</taxon>
        <taxon>Bacteroidota</taxon>
        <taxon>Flavobacteriia</taxon>
        <taxon>Flavobacteriales</taxon>
        <taxon>Flavobacteriaceae</taxon>
        <taxon>Flavobacterium</taxon>
    </lineage>
</organism>
<protein>
    <recommendedName>
        <fullName evidence="3">ELWxxDGT repeat-containing protein</fullName>
    </recommendedName>
</protein>
<keyword evidence="2" id="KW-1185">Reference proteome</keyword>
<gene>
    <name evidence="1" type="ORF">FLAT13_03609</name>
</gene>
<evidence type="ECO:0000313" key="2">
    <source>
        <dbReference type="Proteomes" id="UP000530060"/>
    </source>
</evidence>
<evidence type="ECO:0000313" key="1">
    <source>
        <dbReference type="EMBL" id="CAD0006958.1"/>
    </source>
</evidence>
<dbReference type="Proteomes" id="UP000530060">
    <property type="component" value="Unassembled WGS sequence"/>
</dbReference>
<comment type="caution">
    <text evidence="1">The sequence shown here is derived from an EMBL/GenBank/DDBJ whole genome shotgun (WGS) entry which is preliminary data.</text>
</comment>